<dbReference type="InterPro" id="IPR011545">
    <property type="entry name" value="DEAD/DEAH_box_helicase_dom"/>
</dbReference>
<dbReference type="PROSITE" id="PS51192">
    <property type="entry name" value="HELICASE_ATP_BIND_1"/>
    <property type="match status" value="1"/>
</dbReference>
<dbReference type="GO" id="GO:0004386">
    <property type="term" value="F:helicase activity"/>
    <property type="evidence" value="ECO:0007669"/>
    <property type="project" value="UniProtKB-KW"/>
</dbReference>
<feature type="compositionally biased region" description="Basic and acidic residues" evidence="5">
    <location>
        <begin position="56"/>
        <end position="71"/>
    </location>
</feature>
<dbReference type="PROSITE" id="PS00690">
    <property type="entry name" value="DEAH_ATP_HELICASE"/>
    <property type="match status" value="1"/>
</dbReference>
<dbReference type="AlphaFoldDB" id="A0A6G1H3H0"/>
<dbReference type="GO" id="GO:0003723">
    <property type="term" value="F:RNA binding"/>
    <property type="evidence" value="ECO:0007669"/>
    <property type="project" value="TreeGrafter"/>
</dbReference>
<dbReference type="SMART" id="SM00487">
    <property type="entry name" value="DEXDc"/>
    <property type="match status" value="1"/>
</dbReference>
<accession>A0A6G1H3H0</accession>
<evidence type="ECO:0000256" key="3">
    <source>
        <dbReference type="ARBA" id="ARBA00022806"/>
    </source>
</evidence>
<dbReference type="Pfam" id="PF00270">
    <property type="entry name" value="DEAD"/>
    <property type="match status" value="1"/>
</dbReference>
<dbReference type="GO" id="GO:0016787">
    <property type="term" value="F:hydrolase activity"/>
    <property type="evidence" value="ECO:0007669"/>
    <property type="project" value="UniProtKB-KW"/>
</dbReference>
<dbReference type="InterPro" id="IPR002464">
    <property type="entry name" value="DNA/RNA_helicase_DEAH_CS"/>
</dbReference>
<dbReference type="EMBL" id="ML977152">
    <property type="protein sequence ID" value="KAF1987570.1"/>
    <property type="molecule type" value="Genomic_DNA"/>
</dbReference>
<keyword evidence="4" id="KW-0067">ATP-binding</keyword>
<sequence length="568" mass="63927">MGRHLRSVCSRRAPSCATSSNRPCMPFLTIQHDPQSRSPLSTRSLSSSPQCASTNDRIRTTDQLDRNERPSIRRPIALGRERREFMKELGEGRNEGSNKRRPIASGREQGEFIKEREEGRNERSLSHRPVALFRERREFFKEREELLEARNKVYNMPIHPKALYKMESALEELRAMRKGTDTHQTADESKAGVEEPARRLPYLEPLDPEAARSRSALLRANLHHYESNPAFERIRDARSELPINHYKEQLLEMINNNDFSIVLGATGSGKTTQLAQIIFDDAIKRGDGAACNIFCLLPRRVAVISVARRVAEERGEAMASSVGYQVRFDQNVPQFPGKILFQTDGLALAMMSGAPHEFLDGVSHLIIDEAHERPKNQDALLLLLKHYRLVRKRAGKPMPKVVLMSATLNTELFSTYLGTKDSRGKLLPCPVLEVPGRTYPITTFYLDDVLGQLQIKTPRKDKGLNEIPIDLIVATIVHLSRKTHDGAILVFVPGLTAIEQVLEKLRLNPSGVLFSNPDQYRLIALHSSLSEGQLKVFEPVHGGCRKIVIATNIAEASITIPDVKYGSF</sequence>
<evidence type="ECO:0000256" key="4">
    <source>
        <dbReference type="ARBA" id="ARBA00022840"/>
    </source>
</evidence>
<reference evidence="7" key="1">
    <citation type="journal article" date="2020" name="Stud. Mycol.">
        <title>101 Dothideomycetes genomes: a test case for predicting lifestyles and emergence of pathogens.</title>
        <authorList>
            <person name="Haridas S."/>
            <person name="Albert R."/>
            <person name="Binder M."/>
            <person name="Bloem J."/>
            <person name="Labutti K."/>
            <person name="Salamov A."/>
            <person name="Andreopoulos B."/>
            <person name="Baker S."/>
            <person name="Barry K."/>
            <person name="Bills G."/>
            <person name="Bluhm B."/>
            <person name="Cannon C."/>
            <person name="Castanera R."/>
            <person name="Culley D."/>
            <person name="Daum C."/>
            <person name="Ezra D."/>
            <person name="Gonzalez J."/>
            <person name="Henrissat B."/>
            <person name="Kuo A."/>
            <person name="Liang C."/>
            <person name="Lipzen A."/>
            <person name="Lutzoni F."/>
            <person name="Magnuson J."/>
            <person name="Mondo S."/>
            <person name="Nolan M."/>
            <person name="Ohm R."/>
            <person name="Pangilinan J."/>
            <person name="Park H.-J."/>
            <person name="Ramirez L."/>
            <person name="Alfaro M."/>
            <person name="Sun H."/>
            <person name="Tritt A."/>
            <person name="Yoshinaga Y."/>
            <person name="Zwiers L.-H."/>
            <person name="Turgeon B."/>
            <person name="Goodwin S."/>
            <person name="Spatafora J."/>
            <person name="Crous P."/>
            <person name="Grigoriev I."/>
        </authorList>
    </citation>
    <scope>NUCLEOTIDE SEQUENCE</scope>
    <source>
        <strain evidence="7">CBS 113979</strain>
    </source>
</reference>
<evidence type="ECO:0000256" key="2">
    <source>
        <dbReference type="ARBA" id="ARBA00022801"/>
    </source>
</evidence>
<dbReference type="CDD" id="cd17917">
    <property type="entry name" value="DEXHc_RHA-like"/>
    <property type="match status" value="1"/>
</dbReference>
<dbReference type="CDD" id="cd18791">
    <property type="entry name" value="SF2_C_RHA"/>
    <property type="match status" value="1"/>
</dbReference>
<evidence type="ECO:0000256" key="5">
    <source>
        <dbReference type="SAM" id="MobiDB-lite"/>
    </source>
</evidence>
<evidence type="ECO:0000313" key="8">
    <source>
        <dbReference type="Proteomes" id="UP000800041"/>
    </source>
</evidence>
<dbReference type="InterPro" id="IPR014001">
    <property type="entry name" value="Helicase_ATP-bd"/>
</dbReference>
<keyword evidence="3" id="KW-0347">Helicase</keyword>
<keyword evidence="1" id="KW-0547">Nucleotide-binding</keyword>
<evidence type="ECO:0000256" key="1">
    <source>
        <dbReference type="ARBA" id="ARBA00022741"/>
    </source>
</evidence>
<feature type="compositionally biased region" description="Low complexity" evidence="5">
    <location>
        <begin position="36"/>
        <end position="49"/>
    </location>
</feature>
<evidence type="ECO:0000259" key="6">
    <source>
        <dbReference type="PROSITE" id="PS51192"/>
    </source>
</evidence>
<proteinExistence type="predicted"/>
<dbReference type="PANTHER" id="PTHR18934">
    <property type="entry name" value="ATP-DEPENDENT RNA HELICASE"/>
    <property type="match status" value="1"/>
</dbReference>
<dbReference type="PANTHER" id="PTHR18934:SF119">
    <property type="entry name" value="ATP-DEPENDENT RNA HELICASE A"/>
    <property type="match status" value="1"/>
</dbReference>
<dbReference type="SUPFAM" id="SSF52540">
    <property type="entry name" value="P-loop containing nucleoside triphosphate hydrolases"/>
    <property type="match status" value="1"/>
</dbReference>
<keyword evidence="2 7" id="KW-0378">Hydrolase</keyword>
<keyword evidence="8" id="KW-1185">Reference proteome</keyword>
<dbReference type="Proteomes" id="UP000800041">
    <property type="component" value="Unassembled WGS sequence"/>
</dbReference>
<organism evidence="7 8">
    <name type="scientific">Aulographum hederae CBS 113979</name>
    <dbReference type="NCBI Taxonomy" id="1176131"/>
    <lineage>
        <taxon>Eukaryota</taxon>
        <taxon>Fungi</taxon>
        <taxon>Dikarya</taxon>
        <taxon>Ascomycota</taxon>
        <taxon>Pezizomycotina</taxon>
        <taxon>Dothideomycetes</taxon>
        <taxon>Pleosporomycetidae</taxon>
        <taxon>Aulographales</taxon>
        <taxon>Aulographaceae</taxon>
    </lineage>
</organism>
<protein>
    <submittedName>
        <fullName evidence="7">P-loop containing nucleoside triphosphate hydrolase protein</fullName>
    </submittedName>
</protein>
<feature type="region of interest" description="Disordered" evidence="5">
    <location>
        <begin position="179"/>
        <end position="205"/>
    </location>
</feature>
<evidence type="ECO:0000313" key="7">
    <source>
        <dbReference type="EMBL" id="KAF1987570.1"/>
    </source>
</evidence>
<dbReference type="InterPro" id="IPR027417">
    <property type="entry name" value="P-loop_NTPase"/>
</dbReference>
<feature type="domain" description="Helicase ATP-binding" evidence="6">
    <location>
        <begin position="251"/>
        <end position="426"/>
    </location>
</feature>
<name>A0A6G1H3H0_9PEZI</name>
<dbReference type="Gene3D" id="3.40.50.300">
    <property type="entry name" value="P-loop containing nucleotide triphosphate hydrolases"/>
    <property type="match status" value="2"/>
</dbReference>
<gene>
    <name evidence="7" type="ORF">K402DRAFT_51736</name>
</gene>
<feature type="region of interest" description="Disordered" evidence="5">
    <location>
        <begin position="1"/>
        <end position="109"/>
    </location>
</feature>
<dbReference type="Pfam" id="PF00271">
    <property type="entry name" value="Helicase_C"/>
    <property type="match status" value="1"/>
</dbReference>
<feature type="compositionally biased region" description="Basic and acidic residues" evidence="5">
    <location>
        <begin position="179"/>
        <end position="198"/>
    </location>
</feature>
<feature type="compositionally biased region" description="Basic and acidic residues" evidence="5">
    <location>
        <begin position="79"/>
        <end position="98"/>
    </location>
</feature>
<dbReference type="InterPro" id="IPR001650">
    <property type="entry name" value="Helicase_C-like"/>
</dbReference>
<dbReference type="GO" id="GO:0005524">
    <property type="term" value="F:ATP binding"/>
    <property type="evidence" value="ECO:0007669"/>
    <property type="project" value="UniProtKB-KW"/>
</dbReference>
<dbReference type="OrthoDB" id="5600252at2759"/>